<dbReference type="AlphaFoldDB" id="A0A396RYH3"/>
<dbReference type="Gene3D" id="3.90.1720.10">
    <property type="entry name" value="endopeptidase domain like (from Nostoc punctiforme)"/>
    <property type="match status" value="1"/>
</dbReference>
<organism evidence="1 2">
    <name type="scientific">Pseudomonas jilinensis</name>
    <dbReference type="NCBI Taxonomy" id="2078689"/>
    <lineage>
        <taxon>Bacteria</taxon>
        <taxon>Pseudomonadati</taxon>
        <taxon>Pseudomonadota</taxon>
        <taxon>Gammaproteobacteria</taxon>
        <taxon>Pseudomonadales</taxon>
        <taxon>Pseudomonadaceae</taxon>
        <taxon>Pseudomonas</taxon>
    </lineage>
</organism>
<dbReference type="OrthoDB" id="95478at2"/>
<gene>
    <name evidence="1" type="ORF">C2846_07045</name>
</gene>
<dbReference type="EMBL" id="QJSA01000005">
    <property type="protein sequence ID" value="RHW21700.1"/>
    <property type="molecule type" value="Genomic_DNA"/>
</dbReference>
<sequence length="178" mass="20001">MPPSPAWVTLRTDMSCVRLLFTRNRLPGSWAIRLATWSCWSHVDLVDTGHDEPRLVGAVAPSGVVTMPMAERLKRSTHAALVEVPHPEPHKVLQAAYSQIGKGYDWAGIAGIALRQRDWESGDRWFCSELVAWAFNASGKRLFRCELVGRVTPQHLWMLANPYLTSSRPLDLMRALSL</sequence>
<evidence type="ECO:0000313" key="2">
    <source>
        <dbReference type="Proteomes" id="UP000265745"/>
    </source>
</evidence>
<comment type="caution">
    <text evidence="1">The sequence shown here is derived from an EMBL/GenBank/DDBJ whole genome shotgun (WGS) entry which is preliminary data.</text>
</comment>
<dbReference type="SUPFAM" id="SSF54001">
    <property type="entry name" value="Cysteine proteinases"/>
    <property type="match status" value="1"/>
</dbReference>
<dbReference type="InterPro" id="IPR038765">
    <property type="entry name" value="Papain-like_cys_pep_sf"/>
</dbReference>
<proteinExistence type="predicted"/>
<protein>
    <submittedName>
        <fullName evidence="1">Uncharacterized protein</fullName>
    </submittedName>
</protein>
<accession>A0A396RYH3</accession>
<evidence type="ECO:0000313" key="1">
    <source>
        <dbReference type="EMBL" id="RHW21700.1"/>
    </source>
</evidence>
<keyword evidence="2" id="KW-1185">Reference proteome</keyword>
<dbReference type="Proteomes" id="UP000265745">
    <property type="component" value="Unassembled WGS sequence"/>
</dbReference>
<name>A0A396RYH3_9PSED</name>
<reference evidence="1 2" key="1">
    <citation type="submission" date="2018-06" db="EMBL/GenBank/DDBJ databases">
        <title>Pseudomonas jilinensis sp. nov., isolated from the production water of Jilin Oilfield in China.</title>
        <authorList>
            <person name="Wang J."/>
        </authorList>
    </citation>
    <scope>NUCLEOTIDE SEQUENCE [LARGE SCALE GENOMIC DNA]</scope>
    <source>
        <strain evidence="1 2">JS15-10A1</strain>
    </source>
</reference>